<dbReference type="HOGENOM" id="CLU_164221_0_0_1"/>
<keyword evidence="2" id="KW-1185">Reference proteome</keyword>
<organism evidence="1 2">
    <name type="scientific">Rhizophagus irregularis (strain DAOM 197198w)</name>
    <name type="common">Glomus intraradices</name>
    <dbReference type="NCBI Taxonomy" id="1432141"/>
    <lineage>
        <taxon>Eukaryota</taxon>
        <taxon>Fungi</taxon>
        <taxon>Fungi incertae sedis</taxon>
        <taxon>Mucoromycota</taxon>
        <taxon>Glomeromycotina</taxon>
        <taxon>Glomeromycetes</taxon>
        <taxon>Glomerales</taxon>
        <taxon>Glomeraceae</taxon>
        <taxon>Rhizophagus</taxon>
    </lineage>
</organism>
<dbReference type="Proteomes" id="UP000022910">
    <property type="component" value="Unassembled WGS sequence"/>
</dbReference>
<proteinExistence type="predicted"/>
<name>A0A015ITS7_RHIIW</name>
<dbReference type="STRING" id="1432141.A0A015ITS7"/>
<sequence>MHTNDNWPWGVTGQFRTNTVLRYDDEFNNVLYWGARALKNRKQNSEPVKLFNLYLGDLPDNLKPKLPIDYKKAITDYLREFGMV</sequence>
<evidence type="ECO:0000313" key="2">
    <source>
        <dbReference type="Proteomes" id="UP000022910"/>
    </source>
</evidence>
<comment type="caution">
    <text evidence="1">The sequence shown here is derived from an EMBL/GenBank/DDBJ whole genome shotgun (WGS) entry which is preliminary data.</text>
</comment>
<dbReference type="OrthoDB" id="2963168at2759"/>
<protein>
    <submittedName>
        <fullName evidence="1">Uncharacterized protein</fullName>
    </submittedName>
</protein>
<reference evidence="1 2" key="1">
    <citation type="submission" date="2014-02" db="EMBL/GenBank/DDBJ databases">
        <title>Single nucleus genome sequencing reveals high similarity among nuclei of an endomycorrhizal fungus.</title>
        <authorList>
            <person name="Lin K."/>
            <person name="Geurts R."/>
            <person name="Zhang Z."/>
            <person name="Limpens E."/>
            <person name="Saunders D.G."/>
            <person name="Mu D."/>
            <person name="Pang E."/>
            <person name="Cao H."/>
            <person name="Cha H."/>
            <person name="Lin T."/>
            <person name="Zhou Q."/>
            <person name="Shang Y."/>
            <person name="Li Y."/>
            <person name="Ivanov S."/>
            <person name="Sharma T."/>
            <person name="Velzen R.V."/>
            <person name="Ruijter N.D."/>
            <person name="Aanen D.K."/>
            <person name="Win J."/>
            <person name="Kamoun S."/>
            <person name="Bisseling T."/>
            <person name="Huang S."/>
        </authorList>
    </citation>
    <scope>NUCLEOTIDE SEQUENCE [LARGE SCALE GENOMIC DNA]</scope>
    <source>
        <strain evidence="2">DAOM197198w</strain>
    </source>
</reference>
<evidence type="ECO:0000313" key="1">
    <source>
        <dbReference type="EMBL" id="EXX60627.1"/>
    </source>
</evidence>
<accession>A0A015ITS7</accession>
<dbReference type="AlphaFoldDB" id="A0A015ITS7"/>
<gene>
    <name evidence="1" type="ORF">RirG_178250</name>
</gene>
<dbReference type="EMBL" id="JEMT01025879">
    <property type="protein sequence ID" value="EXX60627.1"/>
    <property type="molecule type" value="Genomic_DNA"/>
</dbReference>